<proteinExistence type="predicted"/>
<gene>
    <name evidence="2" type="ORF">GGR43_003586</name>
</gene>
<accession>A0A7W6BU22</accession>
<protein>
    <submittedName>
        <fullName evidence="2">Uncharacterized protein (UPF0335 family)</fullName>
    </submittedName>
</protein>
<dbReference type="NCBIfam" id="NF010247">
    <property type="entry name" value="PRK13694.1"/>
    <property type="match status" value="1"/>
</dbReference>
<sequence length="84" mass="9680">MSESIAADELRLIVERYERLDEEKKGIADDQKDVLSEAKARGYCTKTIRAIVKLRKQESHVRQESETLLATYARALGMQLHFDI</sequence>
<dbReference type="EMBL" id="JACIDT010000015">
    <property type="protein sequence ID" value="MBB3927849.1"/>
    <property type="molecule type" value="Genomic_DNA"/>
</dbReference>
<evidence type="ECO:0000313" key="2">
    <source>
        <dbReference type="EMBL" id="MBB3927849.1"/>
    </source>
</evidence>
<dbReference type="Pfam" id="PF10073">
    <property type="entry name" value="GapR_DNA-bd"/>
    <property type="match status" value="1"/>
</dbReference>
<dbReference type="InterPro" id="IPR046367">
    <property type="entry name" value="GapR-like_DNA-bd"/>
</dbReference>
<evidence type="ECO:0000259" key="1">
    <source>
        <dbReference type="Pfam" id="PF10073"/>
    </source>
</evidence>
<organism evidence="2 3">
    <name type="scientific">Sphingobium jiangsuense</name>
    <dbReference type="NCBI Taxonomy" id="870476"/>
    <lineage>
        <taxon>Bacteria</taxon>
        <taxon>Pseudomonadati</taxon>
        <taxon>Pseudomonadota</taxon>
        <taxon>Alphaproteobacteria</taxon>
        <taxon>Sphingomonadales</taxon>
        <taxon>Sphingomonadaceae</taxon>
        <taxon>Sphingobium</taxon>
    </lineage>
</organism>
<feature type="domain" description="GapR-like DNA-binding" evidence="1">
    <location>
        <begin position="6"/>
        <end position="77"/>
    </location>
</feature>
<dbReference type="RefSeq" id="WP_188073311.1">
    <property type="nucleotide sequence ID" value="NZ_BSPS01000217.1"/>
</dbReference>
<evidence type="ECO:0000313" key="3">
    <source>
        <dbReference type="Proteomes" id="UP000571950"/>
    </source>
</evidence>
<name>A0A7W6BU22_9SPHN</name>
<reference evidence="2 3" key="1">
    <citation type="submission" date="2020-08" db="EMBL/GenBank/DDBJ databases">
        <title>Genomic Encyclopedia of Type Strains, Phase IV (KMG-IV): sequencing the most valuable type-strain genomes for metagenomic binning, comparative biology and taxonomic classification.</title>
        <authorList>
            <person name="Goeker M."/>
        </authorList>
    </citation>
    <scope>NUCLEOTIDE SEQUENCE [LARGE SCALE GENOMIC DNA]</scope>
    <source>
        <strain evidence="2 3">DSM 26189</strain>
    </source>
</reference>
<keyword evidence="3" id="KW-1185">Reference proteome</keyword>
<dbReference type="GO" id="GO:0003677">
    <property type="term" value="F:DNA binding"/>
    <property type="evidence" value="ECO:0007669"/>
    <property type="project" value="InterPro"/>
</dbReference>
<dbReference type="AlphaFoldDB" id="A0A7W6BU22"/>
<comment type="caution">
    <text evidence="2">The sequence shown here is derived from an EMBL/GenBank/DDBJ whole genome shotgun (WGS) entry which is preliminary data.</text>
</comment>
<dbReference type="Proteomes" id="UP000571950">
    <property type="component" value="Unassembled WGS sequence"/>
</dbReference>